<keyword evidence="1" id="KW-0812">Transmembrane</keyword>
<evidence type="ECO:0000313" key="3">
    <source>
        <dbReference type="EMBL" id="CUQ67398.1"/>
    </source>
</evidence>
<evidence type="ECO:0000259" key="2">
    <source>
        <dbReference type="SMART" id="SM00822"/>
    </source>
</evidence>
<dbReference type="SUPFAM" id="SSF51735">
    <property type="entry name" value="NAD(P)-binding Rossmann-fold domains"/>
    <property type="match status" value="2"/>
</dbReference>
<dbReference type="InterPro" id="IPR000683">
    <property type="entry name" value="Gfo/Idh/MocA-like_OxRdtase_N"/>
</dbReference>
<accession>A0A0S4KXX0</accession>
<dbReference type="InterPro" id="IPR051450">
    <property type="entry name" value="Gfo/Idh/MocA_Oxidoreductases"/>
</dbReference>
<protein>
    <submittedName>
        <fullName evidence="3">Dehydrogenase and related protein-like protein</fullName>
    </submittedName>
</protein>
<keyword evidence="1" id="KW-0472">Membrane</keyword>
<dbReference type="GO" id="GO:0000166">
    <property type="term" value="F:nucleotide binding"/>
    <property type="evidence" value="ECO:0007669"/>
    <property type="project" value="InterPro"/>
</dbReference>
<dbReference type="Pfam" id="PF01370">
    <property type="entry name" value="Epimerase"/>
    <property type="match status" value="1"/>
</dbReference>
<dbReference type="InterPro" id="IPR057326">
    <property type="entry name" value="KR_dom"/>
</dbReference>
<sequence>MKAQTNSTAPLDVALIGCGKMAVHHAKAIKACGGGRIVGLADPSGDRSKLDGLIPRDVPFFTSTADLLKTVKPTVAHIVTPPATHADLALLCLEHGSHVYVEKPFTLRFSEANTVLEAAQKAGRLVCAGHQLLYEPPARALAESLPLIGRVVHVESYFSFKTVRKSTDGRSLMSPIDQLMDILPHPVYTLLNVLSAQVKAAPLLQSLLVRPEGEVHALLQAGEATGTLVVTLRGRPIDSYLRVVGTNGSLRADFVRGHLTKLAGPGASAVGILSNPYREAMQMVFGSTKGFASRILNKHKGYPGLAELIQAFYTGIRRGEVSPLSPDSIRETVRLCEQIGERLHAAKAEFEARAEIELAAQASQLPPIDERKGLVLVTGGSGMLGRAVVSGLRRCGWPVRSLGRRIPPPSEREPGVEYVKADLGGDFDRDVAKGVETVVHCAAETAGGKDAHERNSVAATRNLLHAAADASVRRFIHISSLAVLKTSKEMGKPLDERTPVDIGNLGRGPYVWGKAESERLVNELGRTLGLSVKIIRPGPLVDFANYEPPGRLGRELGPIYVAVGPKSSRIALCDVRTAAQVIRATVQDFDAAPPVLNLVEPTAPTREELLKRWLQKRPDLKAVWLPGFVLSFLSPVLILLQRILLRGKTPVDIAAAFASEQYDTALAKEMVQRAYETI</sequence>
<organism evidence="3 4">
    <name type="scientific">Candidatus Nitrospira inopinata</name>
    <dbReference type="NCBI Taxonomy" id="1715989"/>
    <lineage>
        <taxon>Bacteria</taxon>
        <taxon>Pseudomonadati</taxon>
        <taxon>Nitrospirota</taxon>
        <taxon>Nitrospiria</taxon>
        <taxon>Nitrospirales</taxon>
        <taxon>Nitrospiraceae</taxon>
        <taxon>Nitrospira</taxon>
    </lineage>
</organism>
<dbReference type="EMBL" id="LN885086">
    <property type="protein sequence ID" value="CUQ67398.1"/>
    <property type="molecule type" value="Genomic_DNA"/>
</dbReference>
<evidence type="ECO:0000256" key="1">
    <source>
        <dbReference type="SAM" id="Phobius"/>
    </source>
</evidence>
<dbReference type="KEGG" id="nio:NITINOP_2426"/>
<dbReference type="Proteomes" id="UP000066284">
    <property type="component" value="Chromosome 1"/>
</dbReference>
<evidence type="ECO:0000313" key="4">
    <source>
        <dbReference type="Proteomes" id="UP000066284"/>
    </source>
</evidence>
<name>A0A0S4KXX0_9BACT</name>
<gene>
    <name evidence="3" type="ORF">NITINOP_2426</name>
</gene>
<keyword evidence="1" id="KW-1133">Transmembrane helix</keyword>
<proteinExistence type="predicted"/>
<dbReference type="OrthoDB" id="9801056at2"/>
<dbReference type="STRING" id="1715989.NITINOP_2426"/>
<dbReference type="RefSeq" id="WP_062485701.1">
    <property type="nucleotide sequence ID" value="NZ_LN885086.1"/>
</dbReference>
<dbReference type="Gene3D" id="3.40.50.720">
    <property type="entry name" value="NAD(P)-binding Rossmann-like Domain"/>
    <property type="match status" value="2"/>
</dbReference>
<feature type="domain" description="Ketoreductase" evidence="2">
    <location>
        <begin position="373"/>
        <end position="543"/>
    </location>
</feature>
<keyword evidence="4" id="KW-1185">Reference proteome</keyword>
<dbReference type="InterPro" id="IPR036291">
    <property type="entry name" value="NAD(P)-bd_dom_sf"/>
</dbReference>
<dbReference type="Gene3D" id="3.30.360.10">
    <property type="entry name" value="Dihydrodipicolinate Reductase, domain 2"/>
    <property type="match status" value="1"/>
</dbReference>
<feature type="transmembrane region" description="Helical" evidence="1">
    <location>
        <begin position="622"/>
        <end position="640"/>
    </location>
</feature>
<dbReference type="PANTHER" id="PTHR43377:SF1">
    <property type="entry name" value="BILIVERDIN REDUCTASE A"/>
    <property type="match status" value="1"/>
</dbReference>
<dbReference type="AlphaFoldDB" id="A0A0S4KXX0"/>
<dbReference type="InterPro" id="IPR001509">
    <property type="entry name" value="Epimerase_deHydtase"/>
</dbReference>
<reference evidence="4" key="1">
    <citation type="submission" date="2015-09" db="EMBL/GenBank/DDBJ databases">
        <authorList>
            <person name="Daims H."/>
        </authorList>
    </citation>
    <scope>NUCLEOTIDE SEQUENCE [LARGE SCALE GENOMIC DNA]</scope>
</reference>
<dbReference type="SMART" id="SM00822">
    <property type="entry name" value="PKS_KR"/>
    <property type="match status" value="1"/>
</dbReference>
<dbReference type="Pfam" id="PF01408">
    <property type="entry name" value="GFO_IDH_MocA"/>
    <property type="match status" value="1"/>
</dbReference>
<dbReference type="PANTHER" id="PTHR43377">
    <property type="entry name" value="BILIVERDIN REDUCTASE A"/>
    <property type="match status" value="1"/>
</dbReference>